<dbReference type="AlphaFoldDB" id="A0A8X7VAQ2"/>
<gene>
    <name evidence="1" type="ORF">Bca52824_027552</name>
</gene>
<name>A0A8X7VAQ2_BRACI</name>
<evidence type="ECO:0008006" key="3">
    <source>
        <dbReference type="Google" id="ProtNLM"/>
    </source>
</evidence>
<keyword evidence="2" id="KW-1185">Reference proteome</keyword>
<organism evidence="1 2">
    <name type="scientific">Brassica carinata</name>
    <name type="common">Ethiopian mustard</name>
    <name type="synonym">Abyssinian cabbage</name>
    <dbReference type="NCBI Taxonomy" id="52824"/>
    <lineage>
        <taxon>Eukaryota</taxon>
        <taxon>Viridiplantae</taxon>
        <taxon>Streptophyta</taxon>
        <taxon>Embryophyta</taxon>
        <taxon>Tracheophyta</taxon>
        <taxon>Spermatophyta</taxon>
        <taxon>Magnoliopsida</taxon>
        <taxon>eudicotyledons</taxon>
        <taxon>Gunneridae</taxon>
        <taxon>Pentapetalae</taxon>
        <taxon>rosids</taxon>
        <taxon>malvids</taxon>
        <taxon>Brassicales</taxon>
        <taxon>Brassicaceae</taxon>
        <taxon>Brassiceae</taxon>
        <taxon>Brassica</taxon>
    </lineage>
</organism>
<reference evidence="1 2" key="1">
    <citation type="submission" date="2020-02" db="EMBL/GenBank/DDBJ databases">
        <authorList>
            <person name="Ma Q."/>
            <person name="Huang Y."/>
            <person name="Song X."/>
            <person name="Pei D."/>
        </authorList>
    </citation>
    <scope>NUCLEOTIDE SEQUENCE [LARGE SCALE GENOMIC DNA]</scope>
    <source>
        <strain evidence="1">Sxm20200214</strain>
        <tissue evidence="1">Leaf</tissue>
    </source>
</reference>
<dbReference type="EMBL" id="JAAMPC010000006">
    <property type="protein sequence ID" value="KAG2307804.1"/>
    <property type="molecule type" value="Genomic_DNA"/>
</dbReference>
<evidence type="ECO:0000313" key="2">
    <source>
        <dbReference type="Proteomes" id="UP000886595"/>
    </source>
</evidence>
<accession>A0A8X7VAQ2</accession>
<dbReference type="Proteomes" id="UP000886595">
    <property type="component" value="Unassembled WGS sequence"/>
</dbReference>
<protein>
    <recommendedName>
        <fullName evidence="3">NYN domain-containing protein</fullName>
    </recommendedName>
</protein>
<proteinExistence type="predicted"/>
<comment type="caution">
    <text evidence="1">The sequence shown here is derived from an EMBL/GenBank/DDBJ whole genome shotgun (WGS) entry which is preliminary data.</text>
</comment>
<sequence>MNDAGDIPSRIEKKLRKLGYRGEIEITAVVAHKHTFTNKAAEALVSKGVRISHFDIKGEKDLADFIIMDLITKDVLPRVPEPTTLFVISGDYRFVDVFLRTARR</sequence>
<evidence type="ECO:0000313" key="1">
    <source>
        <dbReference type="EMBL" id="KAG2307804.1"/>
    </source>
</evidence>